<keyword evidence="6 14" id="KW-0808">Transferase</keyword>
<evidence type="ECO:0000256" key="9">
    <source>
        <dbReference type="ARBA" id="ARBA00023315"/>
    </source>
</evidence>
<protein>
    <recommendedName>
        <fullName evidence="5">Bifunctional protein GlmU</fullName>
        <ecNumber evidence="3">2.3.1.157</ecNumber>
        <ecNumber evidence="4">2.7.7.23</ecNumber>
    </recommendedName>
</protein>
<gene>
    <name evidence="14" type="ORF">KM295_13635</name>
</gene>
<evidence type="ECO:0000256" key="4">
    <source>
        <dbReference type="ARBA" id="ARBA00012457"/>
    </source>
</evidence>
<organism evidence="14 15">
    <name type="scientific">Natronomonas aquatica</name>
    <dbReference type="NCBI Taxonomy" id="2841590"/>
    <lineage>
        <taxon>Archaea</taxon>
        <taxon>Methanobacteriati</taxon>
        <taxon>Methanobacteriota</taxon>
        <taxon>Stenosarchaea group</taxon>
        <taxon>Halobacteria</taxon>
        <taxon>Halobacteriales</taxon>
        <taxon>Natronomonadaceae</taxon>
        <taxon>Natronomonas</taxon>
    </lineage>
</organism>
<proteinExistence type="predicted"/>
<evidence type="ECO:0000256" key="11">
    <source>
        <dbReference type="ARBA" id="ARBA00048493"/>
    </source>
</evidence>
<name>A0A9R1D7A8_9EURY</name>
<feature type="domain" description="Nucleotidyl transferase" evidence="12">
    <location>
        <begin position="6"/>
        <end position="216"/>
    </location>
</feature>
<evidence type="ECO:0000256" key="7">
    <source>
        <dbReference type="ARBA" id="ARBA00022695"/>
    </source>
</evidence>
<evidence type="ECO:0000313" key="14">
    <source>
        <dbReference type="EMBL" id="MCQ4334498.1"/>
    </source>
</evidence>
<dbReference type="InterPro" id="IPR005835">
    <property type="entry name" value="NTP_transferase_dom"/>
</dbReference>
<evidence type="ECO:0000259" key="12">
    <source>
        <dbReference type="Pfam" id="PF00483"/>
    </source>
</evidence>
<evidence type="ECO:0000256" key="3">
    <source>
        <dbReference type="ARBA" id="ARBA00012225"/>
    </source>
</evidence>
<dbReference type="SUPFAM" id="SSF51161">
    <property type="entry name" value="Trimeric LpxA-like enzymes"/>
    <property type="match status" value="1"/>
</dbReference>
<dbReference type="PANTHER" id="PTHR43584:SF8">
    <property type="entry name" value="N-ACETYLMURAMATE ALPHA-1-PHOSPHATE URIDYLYLTRANSFERASE"/>
    <property type="match status" value="1"/>
</dbReference>
<evidence type="ECO:0000256" key="5">
    <source>
        <dbReference type="ARBA" id="ARBA00013414"/>
    </source>
</evidence>
<dbReference type="InterPro" id="IPR011004">
    <property type="entry name" value="Trimer_LpxA-like_sf"/>
</dbReference>
<dbReference type="CDD" id="cd04181">
    <property type="entry name" value="NTP_transferase"/>
    <property type="match status" value="1"/>
</dbReference>
<dbReference type="EC" id="2.7.7.23" evidence="4"/>
<sequence length="394" mass="41876">MEITTGVVLAAGEGTRLRPMTANRPKPMLPAAGRPILEHVLDVLVECGIEKLCLVVGYRRERIQEYFGHSYRDTPITYVHQAKQLGSAHALQQVEGEIEGPMLVLNGDRVIDERIIEDVLASFDDSPTLSALEHPTPAEYGAVEVSDDRVVAFAEKPDTDDFRLINAGVYAFGPSVFDAIARTDRRAGELRLSDVIGTLMDEGTVKGVRTDGLWVDATYPWDLLFLTRELLRRGRVTQPEGESDVWVAESARIHPDATLQPPVVVGTDSEVAAGAVLGPNVAVGYNATIGANTTLRDVLLDSDCRIEAGTTLLDCVVGEMADIGAGTVAPGGPGDVRVGDTVFEDQQLGAVLADRASVGGGVTFASGTLVGANVDIGPGVYASGTIDDDTEVVR</sequence>
<dbReference type="EC" id="2.3.1.157" evidence="3"/>
<comment type="catalytic activity">
    <reaction evidence="11">
        <text>N-acetyl-alpha-D-glucosamine 1-phosphate + UTP + H(+) = UDP-N-acetyl-alpha-D-glucosamine + diphosphate</text>
        <dbReference type="Rhea" id="RHEA:13509"/>
        <dbReference type="ChEBI" id="CHEBI:15378"/>
        <dbReference type="ChEBI" id="CHEBI:33019"/>
        <dbReference type="ChEBI" id="CHEBI:46398"/>
        <dbReference type="ChEBI" id="CHEBI:57705"/>
        <dbReference type="ChEBI" id="CHEBI:57776"/>
        <dbReference type="EC" id="2.7.7.23"/>
    </reaction>
</comment>
<evidence type="ECO:0000256" key="8">
    <source>
        <dbReference type="ARBA" id="ARBA00023268"/>
    </source>
</evidence>
<dbReference type="GO" id="GO:0019134">
    <property type="term" value="F:glucosamine-1-phosphate N-acetyltransferase activity"/>
    <property type="evidence" value="ECO:0007669"/>
    <property type="project" value="UniProtKB-EC"/>
</dbReference>
<comment type="catalytic activity">
    <reaction evidence="10">
        <text>alpha-D-glucosamine 1-phosphate + acetyl-CoA = N-acetyl-alpha-D-glucosamine 1-phosphate + CoA + H(+)</text>
        <dbReference type="Rhea" id="RHEA:13725"/>
        <dbReference type="ChEBI" id="CHEBI:15378"/>
        <dbReference type="ChEBI" id="CHEBI:57287"/>
        <dbReference type="ChEBI" id="CHEBI:57288"/>
        <dbReference type="ChEBI" id="CHEBI:57776"/>
        <dbReference type="ChEBI" id="CHEBI:58516"/>
        <dbReference type="EC" id="2.3.1.157"/>
    </reaction>
</comment>
<keyword evidence="9" id="KW-0012">Acyltransferase</keyword>
<evidence type="ECO:0000256" key="2">
    <source>
        <dbReference type="ARBA" id="ARBA00005208"/>
    </source>
</evidence>
<dbReference type="Gene3D" id="2.160.10.10">
    <property type="entry name" value="Hexapeptide repeat proteins"/>
    <property type="match status" value="1"/>
</dbReference>
<comment type="pathway">
    <text evidence="1">Nucleotide-sugar biosynthesis; UDP-N-acetyl-alpha-D-glucosamine biosynthesis; N-acetyl-alpha-D-glucosamine 1-phosphate from alpha-D-glucosamine 6-phosphate (route II): step 2/2.</text>
</comment>
<dbReference type="InterPro" id="IPR056729">
    <property type="entry name" value="GMPPB_C"/>
</dbReference>
<dbReference type="AlphaFoldDB" id="A0A9R1D7A8"/>
<evidence type="ECO:0000256" key="10">
    <source>
        <dbReference type="ARBA" id="ARBA00048247"/>
    </source>
</evidence>
<dbReference type="Gene3D" id="3.90.550.10">
    <property type="entry name" value="Spore Coat Polysaccharide Biosynthesis Protein SpsA, Chain A"/>
    <property type="match status" value="1"/>
</dbReference>
<dbReference type="Pfam" id="PF25087">
    <property type="entry name" value="GMPPB_C"/>
    <property type="match status" value="1"/>
</dbReference>
<dbReference type="GO" id="GO:0003977">
    <property type="term" value="F:UDP-N-acetylglucosamine diphosphorylase activity"/>
    <property type="evidence" value="ECO:0007669"/>
    <property type="project" value="UniProtKB-EC"/>
</dbReference>
<comment type="caution">
    <text evidence="14">The sequence shown here is derived from an EMBL/GenBank/DDBJ whole genome shotgun (WGS) entry which is preliminary data.</text>
</comment>
<dbReference type="Pfam" id="PF00483">
    <property type="entry name" value="NTP_transferase"/>
    <property type="match status" value="1"/>
</dbReference>
<accession>A0A9R1D7A8</accession>
<feature type="domain" description="Mannose-1-phosphate guanyltransferase C-terminal" evidence="13">
    <location>
        <begin position="260"/>
        <end position="367"/>
    </location>
</feature>
<dbReference type="PANTHER" id="PTHR43584">
    <property type="entry name" value="NUCLEOTIDYL TRANSFERASE"/>
    <property type="match status" value="1"/>
</dbReference>
<dbReference type="InterPro" id="IPR050065">
    <property type="entry name" value="GlmU-like"/>
</dbReference>
<dbReference type="Proteomes" id="UP001139494">
    <property type="component" value="Unassembled WGS sequence"/>
</dbReference>
<evidence type="ECO:0000259" key="13">
    <source>
        <dbReference type="Pfam" id="PF25087"/>
    </source>
</evidence>
<comment type="pathway">
    <text evidence="2">Nucleotide-sugar biosynthesis; UDP-N-acetyl-alpha-D-glucosamine biosynthesis; UDP-N-acetyl-alpha-D-glucosamine from N-acetyl-alpha-D-glucosamine 1-phosphate: step 1/1.</text>
</comment>
<keyword evidence="8" id="KW-0511">Multifunctional enzyme</keyword>
<dbReference type="InterPro" id="IPR029044">
    <property type="entry name" value="Nucleotide-diphossugar_trans"/>
</dbReference>
<dbReference type="SUPFAM" id="SSF53448">
    <property type="entry name" value="Nucleotide-diphospho-sugar transferases"/>
    <property type="match status" value="1"/>
</dbReference>
<evidence type="ECO:0000256" key="6">
    <source>
        <dbReference type="ARBA" id="ARBA00022679"/>
    </source>
</evidence>
<dbReference type="RefSeq" id="WP_256030544.1">
    <property type="nucleotide sequence ID" value="NZ_JAHLKM010000027.1"/>
</dbReference>
<dbReference type="EMBL" id="JAHLKM010000027">
    <property type="protein sequence ID" value="MCQ4334498.1"/>
    <property type="molecule type" value="Genomic_DNA"/>
</dbReference>
<reference evidence="14" key="1">
    <citation type="journal article" date="2023" name="Front. Microbiol.">
        <title>Genomic-based phylogenetic and metabolic analyses of the genus Natronomonas, and description of Natronomonas aquatica sp. nov.</title>
        <authorList>
            <person name="Garcia-Roldan A."/>
            <person name="Duran-Viseras A."/>
            <person name="de la Haba R.R."/>
            <person name="Corral P."/>
            <person name="Sanchez-Porro C."/>
            <person name="Ventosa A."/>
        </authorList>
    </citation>
    <scope>NUCLEOTIDE SEQUENCE</scope>
    <source>
        <strain evidence="14">F2-12</strain>
    </source>
</reference>
<evidence type="ECO:0000313" key="15">
    <source>
        <dbReference type="Proteomes" id="UP001139494"/>
    </source>
</evidence>
<keyword evidence="7" id="KW-0548">Nucleotidyltransferase</keyword>
<keyword evidence="15" id="KW-1185">Reference proteome</keyword>
<evidence type="ECO:0000256" key="1">
    <source>
        <dbReference type="ARBA" id="ARBA00005166"/>
    </source>
</evidence>